<accession>A0AAX6MJ11</accession>
<dbReference type="FunFam" id="1.20.120.1760:FF:000022">
    <property type="entry name" value="CDP-diacylglycerol--serine O-phosphatidyltransferase"/>
    <property type="match status" value="1"/>
</dbReference>
<evidence type="ECO:0000256" key="5">
    <source>
        <dbReference type="ARBA" id="ARBA00013174"/>
    </source>
</evidence>
<comment type="subcellular location">
    <subcellularLocation>
        <location evidence="2">Endoplasmic reticulum membrane</location>
        <topology evidence="2">Multi-pass membrane protein</topology>
    </subcellularLocation>
</comment>
<dbReference type="InterPro" id="IPR021917">
    <property type="entry name" value="Unchr_Zn-peptidase-like"/>
</dbReference>
<organism evidence="21 22">
    <name type="scientific">Daldinia eschscholtzii</name>
    <dbReference type="NCBI Taxonomy" id="292717"/>
    <lineage>
        <taxon>Eukaryota</taxon>
        <taxon>Fungi</taxon>
        <taxon>Dikarya</taxon>
        <taxon>Ascomycota</taxon>
        <taxon>Pezizomycotina</taxon>
        <taxon>Sordariomycetes</taxon>
        <taxon>Xylariomycetidae</taxon>
        <taxon>Xylariales</taxon>
        <taxon>Hypoxylaceae</taxon>
        <taxon>Daldinia</taxon>
    </lineage>
</organism>
<keyword evidence="15" id="KW-1208">Phospholipid metabolism</keyword>
<proteinExistence type="inferred from homology"/>
<dbReference type="InterPro" id="IPR004533">
    <property type="entry name" value="CDP-diaglyc--ser_O-PTrfase"/>
</dbReference>
<keyword evidence="11" id="KW-1133">Transmembrane helix</keyword>
<dbReference type="Gene3D" id="1.20.120.1760">
    <property type="match status" value="1"/>
</dbReference>
<keyword evidence="13" id="KW-0472">Membrane</keyword>
<evidence type="ECO:0000256" key="11">
    <source>
        <dbReference type="ARBA" id="ARBA00022989"/>
    </source>
</evidence>
<evidence type="ECO:0000256" key="10">
    <source>
        <dbReference type="ARBA" id="ARBA00022824"/>
    </source>
</evidence>
<comment type="catalytic activity">
    <reaction evidence="1">
        <text>a CDP-1,2-diacyl-sn-glycerol + L-serine = a 1,2-diacyl-sn-glycero-3-phospho-L-serine + CMP + H(+)</text>
        <dbReference type="Rhea" id="RHEA:16913"/>
        <dbReference type="ChEBI" id="CHEBI:15378"/>
        <dbReference type="ChEBI" id="CHEBI:33384"/>
        <dbReference type="ChEBI" id="CHEBI:57262"/>
        <dbReference type="ChEBI" id="CHEBI:58332"/>
        <dbReference type="ChEBI" id="CHEBI:60377"/>
        <dbReference type="EC" id="2.7.8.8"/>
    </reaction>
</comment>
<comment type="pathway">
    <text evidence="17">Phospholipid metabolism; phosphatidylethanolamine biosynthesis; phosphatidylethanolamine from CDP-diacylglycerol: step 1/2.</text>
</comment>
<dbReference type="Pfam" id="PF01419">
    <property type="entry name" value="Jacalin"/>
    <property type="match status" value="1"/>
</dbReference>
<evidence type="ECO:0000313" key="21">
    <source>
        <dbReference type="EMBL" id="KAK6952625.1"/>
    </source>
</evidence>
<dbReference type="GO" id="GO:0003882">
    <property type="term" value="F:CDP-diacylglycerol-serine O-phosphatidyltransferase activity"/>
    <property type="evidence" value="ECO:0007669"/>
    <property type="project" value="UniProtKB-EC"/>
</dbReference>
<dbReference type="PROSITE" id="PS00379">
    <property type="entry name" value="CDP_ALCOHOL_P_TRANSF"/>
    <property type="match status" value="1"/>
</dbReference>
<dbReference type="GO" id="GO:0005789">
    <property type="term" value="C:endoplasmic reticulum membrane"/>
    <property type="evidence" value="ECO:0007669"/>
    <property type="project" value="UniProtKB-SubCell"/>
</dbReference>
<keyword evidence="7" id="KW-0444">Lipid biosynthesis</keyword>
<evidence type="ECO:0000256" key="4">
    <source>
        <dbReference type="ARBA" id="ARBA00010441"/>
    </source>
</evidence>
<evidence type="ECO:0000259" key="20">
    <source>
        <dbReference type="PROSITE" id="PS51752"/>
    </source>
</evidence>
<dbReference type="AlphaFoldDB" id="A0AAX6MJ11"/>
<dbReference type="PROSITE" id="PS51752">
    <property type="entry name" value="JACALIN_LECTIN"/>
    <property type="match status" value="1"/>
</dbReference>
<dbReference type="InterPro" id="IPR048254">
    <property type="entry name" value="CDP_ALCOHOL_P_TRANSF_CS"/>
</dbReference>
<keyword evidence="9" id="KW-0812">Transmembrane</keyword>
<evidence type="ECO:0000313" key="22">
    <source>
        <dbReference type="Proteomes" id="UP001369815"/>
    </source>
</evidence>
<protein>
    <recommendedName>
        <fullName evidence="6">CDP-diacylglycerol--serine O-phosphatidyltransferase</fullName>
        <ecNumber evidence="5">2.7.8.8</ecNumber>
    </recommendedName>
    <alternativeName>
        <fullName evidence="16">Phosphatidylserine synthase</fullName>
    </alternativeName>
</protein>
<dbReference type="SMART" id="SM00915">
    <property type="entry name" value="Jacalin"/>
    <property type="match status" value="1"/>
</dbReference>
<dbReference type="Proteomes" id="UP001369815">
    <property type="component" value="Unassembled WGS sequence"/>
</dbReference>
<dbReference type="InterPro" id="IPR001229">
    <property type="entry name" value="Jacalin-like_lectin_dom"/>
</dbReference>
<dbReference type="PANTHER" id="PTHR21054:SF2">
    <property type="entry name" value="MIP04191P"/>
    <property type="match status" value="1"/>
</dbReference>
<sequence length="1049" mass="115143">MAPSFLTFKEFRRRSRASFRTDRSTDGSSYDEQQSQDTTPTNGSITPPSITAQSDPGIPTQSKDHLQPPPVPGNRPPTQPNSNRYSVSGMAGLGSPVLSGKSTLPVSQYAPRITNIGENTWVSQKILLVNGTIGEAGQRAPEGTVTVCRLDDGFPPTYWPVCESQFKALVYLMPGANRLRFDFSSPKLANSGSSNPIHSSYITVHMVPPMNSPPLQLAILLAKDSPGTFDAVPARIEKEGNNIETAVRKFRMAAYLWQAFTAEQMWRNKLGRRVFRFEEEWTTGTCNYRDREMGAMRSEARIHVIRSDKTLAELRDLNLAQQNPNATKKGDLYGIAADALKNYFKPLPGQTQYVSVLLLDAHWDTNSKIITGHAALGGNSGDLHMAIFGSHCLQSYPTSFEEVVPAFTDCTPTDTNFVANDCNESGSSWEAANIGIGAHLHETGHLLGCPHQESGVMLRDYVKLNRSFVSREGYSTRTKSKGGPVSQADECTWHRLDCLRFRSHPCFRLPNDPILNPDPSVQAWPVENGHVQITAATGVSFIEIYPEGDDLCHTWIEYPLENGSVQRNLTLTEQELRDRLPENKRRSKIKVCIKSHGGGNLDINDFHSLCSKASSIKLSFGKSAFRSDKLGFSQMEGSQPQEFIFTSATQKNRVLSRVVVYHGFALDGVEFFYDDDSSQLFGKRGGKPGGDTFEMDIRRGEYITGFYVRSGVWIDGIQILTSLGRKSPIYGNAHGGSPHTLLPPRGYTLCGVSGSCAAWVDGFSEASAQQKLCSPEVEYQLIPKGSWADSHMCIFVNKDEDGKMSKRTGGASNGAAAKTNQTSVTDEPSYKKQKDLLSSTTGHFSLLKALHMADYITELNGACGILSVFSSLRYCLGDPADKTNVYLALAFLPFGLFFDFMDGRVARWRKKSSMMGQELDSLADLISFGLAPACVAFSIGLRTTVDQVLLAVFVLCGLTRLARFNVTANSGDIPKDASGKASYFEGTPIPTTLGLDALMAWWVSKGWVLDQVPGGTLFTGTDFEVHPIVALFLIHGCLMCSKTLHVPKP</sequence>
<feature type="compositionally biased region" description="Polar residues" evidence="19">
    <location>
        <begin position="27"/>
        <end position="54"/>
    </location>
</feature>
<evidence type="ECO:0000256" key="7">
    <source>
        <dbReference type="ARBA" id="ARBA00022516"/>
    </source>
</evidence>
<keyword evidence="10" id="KW-0256">Endoplasmic reticulum</keyword>
<evidence type="ECO:0000256" key="16">
    <source>
        <dbReference type="ARBA" id="ARBA00032361"/>
    </source>
</evidence>
<feature type="compositionally biased region" description="Pro residues" evidence="19">
    <location>
        <begin position="67"/>
        <end position="79"/>
    </location>
</feature>
<keyword evidence="12" id="KW-0443">Lipid metabolism</keyword>
<keyword evidence="8 18" id="KW-0808">Transferase</keyword>
<keyword evidence="14" id="KW-0594">Phospholipid biosynthesis</keyword>
<evidence type="ECO:0000256" key="17">
    <source>
        <dbReference type="ARBA" id="ARBA00060701"/>
    </source>
</evidence>
<evidence type="ECO:0000256" key="1">
    <source>
        <dbReference type="ARBA" id="ARBA00000287"/>
    </source>
</evidence>
<dbReference type="EMBL" id="JBANMG010000005">
    <property type="protein sequence ID" value="KAK6952625.1"/>
    <property type="molecule type" value="Genomic_DNA"/>
</dbReference>
<dbReference type="InterPro" id="IPR043130">
    <property type="entry name" value="CDP-OH_PTrfase_TM_dom"/>
</dbReference>
<evidence type="ECO:0000256" key="2">
    <source>
        <dbReference type="ARBA" id="ARBA00004477"/>
    </source>
</evidence>
<dbReference type="InterPro" id="IPR000462">
    <property type="entry name" value="CDP-OH_P_trans"/>
</dbReference>
<evidence type="ECO:0000256" key="18">
    <source>
        <dbReference type="RuleBase" id="RU003750"/>
    </source>
</evidence>
<reference evidence="21 22" key="1">
    <citation type="journal article" date="2024" name="Front Chem Biol">
        <title>Unveiling the potential of Daldinia eschscholtzii MFLUCC 19-0629 through bioactivity and bioinformatics studies for enhanced sustainable agriculture production.</title>
        <authorList>
            <person name="Brooks S."/>
            <person name="Weaver J.A."/>
            <person name="Klomchit A."/>
            <person name="Alharthi S.A."/>
            <person name="Onlamun T."/>
            <person name="Nurani R."/>
            <person name="Vong T.K."/>
            <person name="Alberti F."/>
            <person name="Greco C."/>
        </authorList>
    </citation>
    <scope>NUCLEOTIDE SEQUENCE [LARGE SCALE GENOMIC DNA]</scope>
    <source>
        <strain evidence="21">MFLUCC 19-0629</strain>
    </source>
</reference>
<comment type="caution">
    <text evidence="21">The sequence shown here is derived from an EMBL/GenBank/DDBJ whole genome shotgun (WGS) entry which is preliminary data.</text>
</comment>
<dbReference type="EC" id="2.7.8.8" evidence="5"/>
<name>A0AAX6MJ11_9PEZI</name>
<evidence type="ECO:0000256" key="6">
    <source>
        <dbReference type="ARBA" id="ARBA00017171"/>
    </source>
</evidence>
<comment type="pathway">
    <text evidence="3">Lipid metabolism.</text>
</comment>
<dbReference type="GO" id="GO:0006659">
    <property type="term" value="P:phosphatidylserine biosynthetic process"/>
    <property type="evidence" value="ECO:0007669"/>
    <property type="project" value="UniProtKB-ARBA"/>
</dbReference>
<evidence type="ECO:0000256" key="15">
    <source>
        <dbReference type="ARBA" id="ARBA00023264"/>
    </source>
</evidence>
<evidence type="ECO:0000256" key="9">
    <source>
        <dbReference type="ARBA" id="ARBA00022692"/>
    </source>
</evidence>
<dbReference type="PANTHER" id="PTHR21054">
    <property type="entry name" value="ZINC METALLOPROTEINASE-RELATED"/>
    <property type="match status" value="1"/>
</dbReference>
<evidence type="ECO:0000256" key="3">
    <source>
        <dbReference type="ARBA" id="ARBA00005189"/>
    </source>
</evidence>
<evidence type="ECO:0000256" key="13">
    <source>
        <dbReference type="ARBA" id="ARBA00023136"/>
    </source>
</evidence>
<evidence type="ECO:0000256" key="19">
    <source>
        <dbReference type="SAM" id="MobiDB-lite"/>
    </source>
</evidence>
<feature type="domain" description="Jacalin-type lectin" evidence="20">
    <location>
        <begin position="624"/>
        <end position="769"/>
    </location>
</feature>
<dbReference type="SUPFAM" id="SSF51101">
    <property type="entry name" value="Mannose-binding lectins"/>
    <property type="match status" value="1"/>
</dbReference>
<evidence type="ECO:0000256" key="8">
    <source>
        <dbReference type="ARBA" id="ARBA00022679"/>
    </source>
</evidence>
<dbReference type="Pfam" id="PF01066">
    <property type="entry name" value="CDP-OH_P_transf"/>
    <property type="match status" value="1"/>
</dbReference>
<dbReference type="Gene3D" id="2.100.10.30">
    <property type="entry name" value="Jacalin-like lectin domain"/>
    <property type="match status" value="1"/>
</dbReference>
<dbReference type="InterPro" id="IPR053002">
    <property type="entry name" value="Metalloproteinase_M10B"/>
</dbReference>
<feature type="region of interest" description="Disordered" evidence="19">
    <location>
        <begin position="805"/>
        <end position="831"/>
    </location>
</feature>
<dbReference type="Pfam" id="PF12044">
    <property type="entry name" value="Metallopep"/>
    <property type="match status" value="1"/>
</dbReference>
<evidence type="ECO:0000256" key="14">
    <source>
        <dbReference type="ARBA" id="ARBA00023209"/>
    </source>
</evidence>
<feature type="region of interest" description="Disordered" evidence="19">
    <location>
        <begin position="1"/>
        <end position="92"/>
    </location>
</feature>
<evidence type="ECO:0000256" key="12">
    <source>
        <dbReference type="ARBA" id="ARBA00023098"/>
    </source>
</evidence>
<gene>
    <name evidence="21" type="ORF">Daesc_004915</name>
</gene>
<keyword evidence="22" id="KW-1185">Reference proteome</keyword>
<dbReference type="InterPro" id="IPR036404">
    <property type="entry name" value="Jacalin-like_lectin_dom_sf"/>
</dbReference>
<comment type="similarity">
    <text evidence="4 18">Belongs to the CDP-alcohol phosphatidyltransferase class-I family.</text>
</comment>
<dbReference type="NCBIfam" id="TIGR00473">
    <property type="entry name" value="pssA"/>
    <property type="match status" value="1"/>
</dbReference>